<protein>
    <recommendedName>
        <fullName evidence="3">ABC transporter domain-containing protein</fullName>
    </recommendedName>
</protein>
<dbReference type="PANTHER" id="PTHR19229:SF36">
    <property type="entry name" value="ATP-BINDING CASSETTE SUB-FAMILY A MEMBER 2"/>
    <property type="match status" value="1"/>
</dbReference>
<keyword evidence="1" id="KW-0813">Transport</keyword>
<feature type="non-terminal residue" evidence="4">
    <location>
        <position position="165"/>
    </location>
</feature>
<proteinExistence type="predicted"/>
<evidence type="ECO:0000313" key="4">
    <source>
        <dbReference type="EMBL" id="UYV74614.1"/>
    </source>
</evidence>
<evidence type="ECO:0000313" key="5">
    <source>
        <dbReference type="Proteomes" id="UP001235939"/>
    </source>
</evidence>
<evidence type="ECO:0000259" key="3">
    <source>
        <dbReference type="Pfam" id="PF00005"/>
    </source>
</evidence>
<dbReference type="SUPFAM" id="SSF52540">
    <property type="entry name" value="P-loop containing nucleoside triphosphate hydrolases"/>
    <property type="match status" value="1"/>
</dbReference>
<keyword evidence="2" id="KW-0677">Repeat</keyword>
<evidence type="ECO:0000256" key="1">
    <source>
        <dbReference type="ARBA" id="ARBA00022448"/>
    </source>
</evidence>
<dbReference type="InterPro" id="IPR003439">
    <property type="entry name" value="ABC_transporter-like_ATP-bd"/>
</dbReference>
<feature type="domain" description="ABC transporter" evidence="3">
    <location>
        <begin position="12"/>
        <end position="126"/>
    </location>
</feature>
<dbReference type="Proteomes" id="UP001235939">
    <property type="component" value="Chromosome 12"/>
</dbReference>
<dbReference type="Pfam" id="PF00005">
    <property type="entry name" value="ABC_tran"/>
    <property type="match status" value="1"/>
</dbReference>
<keyword evidence="5" id="KW-1185">Reference proteome</keyword>
<gene>
    <name evidence="4" type="ORF">LAZ67_12000290</name>
</gene>
<sequence length="165" mass="19065">MTKRFGNVLAVDHLTFSVAAREFFGLLGVNGAGKTTTFRMLTGDLLPTYGTAFNDGVPLYEQSKKCCHNSQNYLHAGPQFQSQVGYCPQFDALLDRLTGREHLALFARLRGIQESEIKQLVDYLMMDIDILQHADKITAHYRYVTHYRYVIDYRYVTHNRYVTHY</sequence>
<dbReference type="InterPro" id="IPR026082">
    <property type="entry name" value="ABCA"/>
</dbReference>
<reference evidence="4 5" key="1">
    <citation type="submission" date="2022-01" db="EMBL/GenBank/DDBJ databases">
        <title>A chromosomal length assembly of Cordylochernes scorpioides.</title>
        <authorList>
            <person name="Zeh D."/>
            <person name="Zeh J."/>
        </authorList>
    </citation>
    <scope>NUCLEOTIDE SEQUENCE [LARGE SCALE GENOMIC DNA]</scope>
    <source>
        <strain evidence="4">IN4F17</strain>
        <tissue evidence="4">Whole Body</tissue>
    </source>
</reference>
<dbReference type="EMBL" id="CP092874">
    <property type="protein sequence ID" value="UYV74614.1"/>
    <property type="molecule type" value="Genomic_DNA"/>
</dbReference>
<dbReference type="PANTHER" id="PTHR19229">
    <property type="entry name" value="ATP-BINDING CASSETTE TRANSPORTER SUBFAMILY A ABCA"/>
    <property type="match status" value="1"/>
</dbReference>
<dbReference type="Gene3D" id="3.40.50.300">
    <property type="entry name" value="P-loop containing nucleotide triphosphate hydrolases"/>
    <property type="match status" value="1"/>
</dbReference>
<evidence type="ECO:0000256" key="2">
    <source>
        <dbReference type="ARBA" id="ARBA00022737"/>
    </source>
</evidence>
<name>A0ABY6L166_9ARAC</name>
<organism evidence="4 5">
    <name type="scientific">Cordylochernes scorpioides</name>
    <dbReference type="NCBI Taxonomy" id="51811"/>
    <lineage>
        <taxon>Eukaryota</taxon>
        <taxon>Metazoa</taxon>
        <taxon>Ecdysozoa</taxon>
        <taxon>Arthropoda</taxon>
        <taxon>Chelicerata</taxon>
        <taxon>Arachnida</taxon>
        <taxon>Pseudoscorpiones</taxon>
        <taxon>Cheliferoidea</taxon>
        <taxon>Chernetidae</taxon>
        <taxon>Cordylochernes</taxon>
    </lineage>
</organism>
<dbReference type="InterPro" id="IPR027417">
    <property type="entry name" value="P-loop_NTPase"/>
</dbReference>
<accession>A0ABY6L166</accession>